<dbReference type="InterPro" id="IPR000873">
    <property type="entry name" value="AMP-dep_synth/lig_dom"/>
</dbReference>
<organism evidence="3 4">
    <name type="scientific">Agaribacillus aureus</name>
    <dbReference type="NCBI Taxonomy" id="3051825"/>
    <lineage>
        <taxon>Bacteria</taxon>
        <taxon>Pseudomonadati</taxon>
        <taxon>Bacteroidota</taxon>
        <taxon>Cytophagia</taxon>
        <taxon>Cytophagales</taxon>
        <taxon>Splendidivirgaceae</taxon>
        <taxon>Agaribacillus</taxon>
    </lineage>
</organism>
<dbReference type="RefSeq" id="WP_346760314.1">
    <property type="nucleotide sequence ID" value="NZ_JAUJEB010000005.1"/>
</dbReference>
<evidence type="ECO:0000313" key="3">
    <source>
        <dbReference type="EMBL" id="MDN5214976.1"/>
    </source>
</evidence>
<protein>
    <submittedName>
        <fullName evidence="3">Class I adenylate-forming enzyme family protein</fullName>
    </submittedName>
</protein>
<accession>A0ABT8LD37</accession>
<feature type="domain" description="AMP-dependent synthetase/ligase" evidence="2">
    <location>
        <begin position="17"/>
        <end position="349"/>
    </location>
</feature>
<dbReference type="PANTHER" id="PTHR43201">
    <property type="entry name" value="ACYL-COA SYNTHETASE"/>
    <property type="match status" value="1"/>
</dbReference>
<evidence type="ECO:0000256" key="1">
    <source>
        <dbReference type="ARBA" id="ARBA00006432"/>
    </source>
</evidence>
<keyword evidence="4" id="KW-1185">Reference proteome</keyword>
<comment type="caution">
    <text evidence="3">The sequence shown here is derived from an EMBL/GenBank/DDBJ whole genome shotgun (WGS) entry which is preliminary data.</text>
</comment>
<evidence type="ECO:0000313" key="4">
    <source>
        <dbReference type="Proteomes" id="UP001172083"/>
    </source>
</evidence>
<evidence type="ECO:0000259" key="2">
    <source>
        <dbReference type="Pfam" id="PF00501"/>
    </source>
</evidence>
<dbReference type="InterPro" id="IPR042099">
    <property type="entry name" value="ANL_N_sf"/>
</dbReference>
<proteinExistence type="inferred from homology"/>
<dbReference type="Gene3D" id="3.40.50.12780">
    <property type="entry name" value="N-terminal domain of ligase-like"/>
    <property type="match status" value="1"/>
</dbReference>
<dbReference type="Gene3D" id="3.30.300.30">
    <property type="match status" value="1"/>
</dbReference>
<reference evidence="3" key="1">
    <citation type="submission" date="2023-06" db="EMBL/GenBank/DDBJ databases">
        <title>Genomic of Agaribacillus aureum.</title>
        <authorList>
            <person name="Wang G."/>
        </authorList>
    </citation>
    <scope>NUCLEOTIDE SEQUENCE</scope>
    <source>
        <strain evidence="3">BMA12</strain>
    </source>
</reference>
<gene>
    <name evidence="3" type="ORF">QQ020_23045</name>
</gene>
<sequence>MKQKTSFDNLLFAWFYDHVTRNQEEPYLTYKGTTLSYGDAFNIIRKVIHIILTNTAAHGHPSVALYFQDQQKLLLSFWACMALEVDVILVPERPVALEGLRYKDQKLEIDLVLSDLLQGSNCYDIDTRPENSPASLQLDSPARSGSKNIYFFTSGTTGKAQLVRTTGHQWLRAITCLRENSLMPYTVGQKALITVPLFHSYGLSAAVEYTVGGSHIFLPGHRESIGPVQCLFDKSIGHQITAIEGVPYFYQQMSLFLNRLSLPALKHIGMGGDCVTDKLISKFEQKIASPTFSIRYGITEIPSAVSIHYFDYNPGICLRSLGKILPIYQVKLLNEKQGTGETSGEMLVGCQYLPDQFIDIHTHDIIEMIQGEIKFEGRKIFIKYKGYKINPQEIEYHLNNLNNVFESKVHLSNGVLRAEIVPVANTIPELKVLRTSLAQKLPKEFLPERIELVESIQRNTVGKIIR</sequence>
<dbReference type="Proteomes" id="UP001172083">
    <property type="component" value="Unassembled WGS sequence"/>
</dbReference>
<dbReference type="Pfam" id="PF00501">
    <property type="entry name" value="AMP-binding"/>
    <property type="match status" value="1"/>
</dbReference>
<dbReference type="SUPFAM" id="SSF56801">
    <property type="entry name" value="Acetyl-CoA synthetase-like"/>
    <property type="match status" value="1"/>
</dbReference>
<comment type="similarity">
    <text evidence="1">Belongs to the ATP-dependent AMP-binding enzyme family.</text>
</comment>
<dbReference type="EMBL" id="JAUJEB010000005">
    <property type="protein sequence ID" value="MDN5214976.1"/>
    <property type="molecule type" value="Genomic_DNA"/>
</dbReference>
<dbReference type="InterPro" id="IPR045851">
    <property type="entry name" value="AMP-bd_C_sf"/>
</dbReference>
<dbReference type="PANTHER" id="PTHR43201:SF8">
    <property type="entry name" value="ACYL-COA SYNTHETASE FAMILY MEMBER 3"/>
    <property type="match status" value="1"/>
</dbReference>
<name>A0ABT8LD37_9BACT</name>